<evidence type="ECO:0000256" key="3">
    <source>
        <dbReference type="ARBA" id="ARBA00023163"/>
    </source>
</evidence>
<dbReference type="PANTHER" id="PTHR46797:SF23">
    <property type="entry name" value="HTH-TYPE TRANSCRIPTIONAL REGULATOR SUTR"/>
    <property type="match status" value="1"/>
</dbReference>
<dbReference type="Proteomes" id="UP000228964">
    <property type="component" value="Unassembled WGS sequence"/>
</dbReference>
<evidence type="ECO:0000259" key="4">
    <source>
        <dbReference type="PROSITE" id="PS50943"/>
    </source>
</evidence>
<keyword evidence="1" id="KW-0805">Transcription regulation</keyword>
<proteinExistence type="predicted"/>
<evidence type="ECO:0000313" key="5">
    <source>
        <dbReference type="EMBL" id="PIT95412.1"/>
    </source>
</evidence>
<organism evidence="5 6">
    <name type="scientific">Candidatus Falkowbacteria bacterium CG10_big_fil_rev_8_21_14_0_10_38_22</name>
    <dbReference type="NCBI Taxonomy" id="1974564"/>
    <lineage>
        <taxon>Bacteria</taxon>
        <taxon>Candidatus Falkowiibacteriota</taxon>
    </lineage>
</organism>
<sequence length="75" mass="8252">MKTMSNNNSKSTIGKNLKKIRQEKGISQDRLSKLANLSLNTVVTVESGLNPNPTIKTLTKIAQSLDVKVDDLIKK</sequence>
<dbReference type="PANTHER" id="PTHR46797">
    <property type="entry name" value="HTH-TYPE TRANSCRIPTIONAL REGULATOR"/>
    <property type="match status" value="1"/>
</dbReference>
<dbReference type="InterPro" id="IPR010982">
    <property type="entry name" value="Lambda_DNA-bd_dom_sf"/>
</dbReference>
<dbReference type="CDD" id="cd00093">
    <property type="entry name" value="HTH_XRE"/>
    <property type="match status" value="1"/>
</dbReference>
<name>A0A2M6WRN1_9BACT</name>
<dbReference type="PROSITE" id="PS50943">
    <property type="entry name" value="HTH_CROC1"/>
    <property type="match status" value="1"/>
</dbReference>
<dbReference type="Gene3D" id="1.10.260.40">
    <property type="entry name" value="lambda repressor-like DNA-binding domains"/>
    <property type="match status" value="1"/>
</dbReference>
<dbReference type="GO" id="GO:0003700">
    <property type="term" value="F:DNA-binding transcription factor activity"/>
    <property type="evidence" value="ECO:0007669"/>
    <property type="project" value="TreeGrafter"/>
</dbReference>
<comment type="caution">
    <text evidence="5">The sequence shown here is derived from an EMBL/GenBank/DDBJ whole genome shotgun (WGS) entry which is preliminary data.</text>
</comment>
<dbReference type="InterPro" id="IPR001387">
    <property type="entry name" value="Cro/C1-type_HTH"/>
</dbReference>
<reference evidence="6" key="1">
    <citation type="submission" date="2017-09" db="EMBL/GenBank/DDBJ databases">
        <title>Depth-based differentiation of microbial function through sediment-hosted aquifers and enrichment of novel symbionts in the deep terrestrial subsurface.</title>
        <authorList>
            <person name="Probst A.J."/>
            <person name="Ladd B."/>
            <person name="Jarett J.K."/>
            <person name="Geller-Mcgrath D.E."/>
            <person name="Sieber C.M.K."/>
            <person name="Emerson J.B."/>
            <person name="Anantharaman K."/>
            <person name="Thomas B.C."/>
            <person name="Malmstrom R."/>
            <person name="Stieglmeier M."/>
            <person name="Klingl A."/>
            <person name="Woyke T."/>
            <person name="Ryan C.M."/>
            <person name="Banfield J.F."/>
        </authorList>
    </citation>
    <scope>NUCLEOTIDE SEQUENCE [LARGE SCALE GENOMIC DNA]</scope>
</reference>
<protein>
    <recommendedName>
        <fullName evidence="4">HTH cro/C1-type domain-containing protein</fullName>
    </recommendedName>
</protein>
<feature type="domain" description="HTH cro/C1-type" evidence="4">
    <location>
        <begin position="17"/>
        <end position="72"/>
    </location>
</feature>
<keyword evidence="3" id="KW-0804">Transcription</keyword>
<dbReference type="Pfam" id="PF01381">
    <property type="entry name" value="HTH_3"/>
    <property type="match status" value="1"/>
</dbReference>
<dbReference type="GO" id="GO:0005829">
    <property type="term" value="C:cytosol"/>
    <property type="evidence" value="ECO:0007669"/>
    <property type="project" value="TreeGrafter"/>
</dbReference>
<gene>
    <name evidence="5" type="ORF">COT96_01345</name>
</gene>
<evidence type="ECO:0000256" key="2">
    <source>
        <dbReference type="ARBA" id="ARBA00023125"/>
    </source>
</evidence>
<accession>A0A2M6WRN1</accession>
<dbReference type="InterPro" id="IPR050807">
    <property type="entry name" value="TransReg_Diox_bact_type"/>
</dbReference>
<dbReference type="SMART" id="SM00530">
    <property type="entry name" value="HTH_XRE"/>
    <property type="match status" value="1"/>
</dbReference>
<dbReference type="GO" id="GO:0003677">
    <property type="term" value="F:DNA binding"/>
    <property type="evidence" value="ECO:0007669"/>
    <property type="project" value="UniProtKB-KW"/>
</dbReference>
<evidence type="ECO:0000313" key="6">
    <source>
        <dbReference type="Proteomes" id="UP000228964"/>
    </source>
</evidence>
<keyword evidence="2" id="KW-0238">DNA-binding</keyword>
<evidence type="ECO:0000256" key="1">
    <source>
        <dbReference type="ARBA" id="ARBA00023015"/>
    </source>
</evidence>
<dbReference type="AlphaFoldDB" id="A0A2M6WRN1"/>
<dbReference type="EMBL" id="PFAO01000029">
    <property type="protein sequence ID" value="PIT95412.1"/>
    <property type="molecule type" value="Genomic_DNA"/>
</dbReference>
<dbReference type="SUPFAM" id="SSF47413">
    <property type="entry name" value="lambda repressor-like DNA-binding domains"/>
    <property type="match status" value="1"/>
</dbReference>